<keyword evidence="4" id="KW-0732">Signal</keyword>
<dbReference type="GeneID" id="119741055"/>
<dbReference type="InterPro" id="IPR007110">
    <property type="entry name" value="Ig-like_dom"/>
</dbReference>
<dbReference type="InterPro" id="IPR013783">
    <property type="entry name" value="Ig-like_fold"/>
</dbReference>
<name>A0A914B943_PATMI</name>
<dbReference type="InterPro" id="IPR051713">
    <property type="entry name" value="T-cell_Activation_Regulation"/>
</dbReference>
<organism evidence="14 15">
    <name type="scientific">Patiria miniata</name>
    <name type="common">Bat star</name>
    <name type="synonym">Asterina miniata</name>
    <dbReference type="NCBI Taxonomy" id="46514"/>
    <lineage>
        <taxon>Eukaryota</taxon>
        <taxon>Metazoa</taxon>
        <taxon>Echinodermata</taxon>
        <taxon>Eleutherozoa</taxon>
        <taxon>Asterozoa</taxon>
        <taxon>Asteroidea</taxon>
        <taxon>Valvatacea</taxon>
        <taxon>Valvatida</taxon>
        <taxon>Asterinidae</taxon>
        <taxon>Patiria</taxon>
    </lineage>
</organism>
<protein>
    <recommendedName>
        <fullName evidence="13">Ig-like domain-containing protein</fullName>
    </recommendedName>
</protein>
<dbReference type="PANTHER" id="PTHR25466:SF9">
    <property type="entry name" value="FIBRONECTIN TYPE-III DOMAIN-CONTAINING PROTEIN"/>
    <property type="match status" value="1"/>
</dbReference>
<evidence type="ECO:0000256" key="11">
    <source>
        <dbReference type="SAM" id="MobiDB-lite"/>
    </source>
</evidence>
<dbReference type="GO" id="GO:0009897">
    <property type="term" value="C:external side of plasma membrane"/>
    <property type="evidence" value="ECO:0007669"/>
    <property type="project" value="TreeGrafter"/>
</dbReference>
<evidence type="ECO:0000313" key="15">
    <source>
        <dbReference type="Proteomes" id="UP000887568"/>
    </source>
</evidence>
<evidence type="ECO:0000259" key="13">
    <source>
        <dbReference type="PROSITE" id="PS50835"/>
    </source>
</evidence>
<evidence type="ECO:0000256" key="12">
    <source>
        <dbReference type="SAM" id="Phobius"/>
    </source>
</evidence>
<keyword evidence="5 12" id="KW-1133">Transmembrane helix</keyword>
<sequence>MYLSNEVFLLQRDLTQHIRCPVPREDDQFEWTRDVLREGDWHPTLVARFSSPESGTNYTISDHYGLMPSSHDLIIKNTKLSDEGVYHCGPSGKEFRFEVSVLDTTFPVFDDILRPSNESLMLPRGQMHIINCPVTTALDISGHDTVYWTLDVGKENYTSVIGAVFSDGEALVTDAYQGRYNINEERNLVVNSLEGAENRYWCNVFKIPHGLSTGYIDVTGKVTTQQEFPYISGCDKSEVECSIEVDQITSLNCSVANLYPMANLSWSLSGCEAGDRPPFLTNTSSVFDPGSETFNQSQELTISGNTTFRCTFTCEASGLSIANSSIAKSVNVTWKEHNVIEQGNPIGIALAIALPLLVLVVVVIPIIIVVCKKKRTRTENRHIRYTKPQGEENGVSPSKKDDRDDNAADGAEPLCLRPLSLP</sequence>
<evidence type="ECO:0000256" key="1">
    <source>
        <dbReference type="ARBA" id="ARBA00004251"/>
    </source>
</evidence>
<evidence type="ECO:0000256" key="2">
    <source>
        <dbReference type="ARBA" id="ARBA00022475"/>
    </source>
</evidence>
<dbReference type="Gene3D" id="2.60.40.10">
    <property type="entry name" value="Immunoglobulins"/>
    <property type="match status" value="2"/>
</dbReference>
<comment type="subcellular location">
    <subcellularLocation>
        <location evidence="1">Cell membrane</location>
        <topology evidence="1">Single-pass type I membrane protein</topology>
    </subcellularLocation>
</comment>
<dbReference type="GO" id="GO:0006955">
    <property type="term" value="P:immune response"/>
    <property type="evidence" value="ECO:0007669"/>
    <property type="project" value="TreeGrafter"/>
</dbReference>
<feature type="domain" description="Ig-like" evidence="13">
    <location>
        <begin position="229"/>
        <end position="333"/>
    </location>
</feature>
<evidence type="ECO:0000256" key="3">
    <source>
        <dbReference type="ARBA" id="ARBA00022692"/>
    </source>
</evidence>
<feature type="region of interest" description="Disordered" evidence="11">
    <location>
        <begin position="381"/>
        <end position="422"/>
    </location>
</feature>
<dbReference type="InterPro" id="IPR036179">
    <property type="entry name" value="Ig-like_dom_sf"/>
</dbReference>
<dbReference type="GO" id="GO:0007166">
    <property type="term" value="P:cell surface receptor signaling pathway"/>
    <property type="evidence" value="ECO:0007669"/>
    <property type="project" value="TreeGrafter"/>
</dbReference>
<dbReference type="GO" id="GO:0071222">
    <property type="term" value="P:cellular response to lipopolysaccharide"/>
    <property type="evidence" value="ECO:0007669"/>
    <property type="project" value="TreeGrafter"/>
</dbReference>
<keyword evidence="3 12" id="KW-0812">Transmembrane</keyword>
<dbReference type="PANTHER" id="PTHR25466">
    <property type="entry name" value="T-LYMPHOCYTE ACTIVATION ANTIGEN"/>
    <property type="match status" value="1"/>
</dbReference>
<dbReference type="RefSeq" id="XP_038072646.1">
    <property type="nucleotide sequence ID" value="XM_038216718.1"/>
</dbReference>
<feature type="domain" description="Ig-like" evidence="13">
    <location>
        <begin position="1"/>
        <end position="88"/>
    </location>
</feature>
<dbReference type="EnsemblMetazoa" id="XM_038216718.1">
    <property type="protein sequence ID" value="XP_038072646.1"/>
    <property type="gene ID" value="LOC119741055"/>
</dbReference>
<evidence type="ECO:0000256" key="4">
    <source>
        <dbReference type="ARBA" id="ARBA00022729"/>
    </source>
</evidence>
<keyword evidence="8" id="KW-0675">Receptor</keyword>
<evidence type="ECO:0000256" key="8">
    <source>
        <dbReference type="ARBA" id="ARBA00023170"/>
    </source>
</evidence>
<evidence type="ECO:0000313" key="14">
    <source>
        <dbReference type="EnsemblMetazoa" id="XP_038072646.1"/>
    </source>
</evidence>
<evidence type="ECO:0000256" key="5">
    <source>
        <dbReference type="ARBA" id="ARBA00022989"/>
    </source>
</evidence>
<keyword evidence="7" id="KW-1015">Disulfide bond</keyword>
<dbReference type="AlphaFoldDB" id="A0A914B943"/>
<keyword evidence="2" id="KW-1003">Cell membrane</keyword>
<dbReference type="Proteomes" id="UP000887568">
    <property type="component" value="Unplaced"/>
</dbReference>
<keyword evidence="9" id="KW-0325">Glycoprotein</keyword>
<evidence type="ECO:0000256" key="6">
    <source>
        <dbReference type="ARBA" id="ARBA00023136"/>
    </source>
</evidence>
<keyword evidence="10" id="KW-0393">Immunoglobulin domain</keyword>
<reference evidence="14" key="1">
    <citation type="submission" date="2022-11" db="UniProtKB">
        <authorList>
            <consortium name="EnsemblMetazoa"/>
        </authorList>
    </citation>
    <scope>IDENTIFICATION</scope>
</reference>
<feature type="transmembrane region" description="Helical" evidence="12">
    <location>
        <begin position="346"/>
        <end position="371"/>
    </location>
</feature>
<accession>A0A914B943</accession>
<dbReference type="SMART" id="SM00409">
    <property type="entry name" value="IG"/>
    <property type="match status" value="2"/>
</dbReference>
<dbReference type="InterPro" id="IPR003599">
    <property type="entry name" value="Ig_sub"/>
</dbReference>
<evidence type="ECO:0000256" key="7">
    <source>
        <dbReference type="ARBA" id="ARBA00023157"/>
    </source>
</evidence>
<keyword evidence="6 12" id="KW-0472">Membrane</keyword>
<dbReference type="SUPFAM" id="SSF48726">
    <property type="entry name" value="Immunoglobulin"/>
    <property type="match status" value="1"/>
</dbReference>
<proteinExistence type="predicted"/>
<evidence type="ECO:0000256" key="9">
    <source>
        <dbReference type="ARBA" id="ARBA00023180"/>
    </source>
</evidence>
<dbReference type="OrthoDB" id="9925886at2759"/>
<dbReference type="PROSITE" id="PS50835">
    <property type="entry name" value="IG_LIKE"/>
    <property type="match status" value="2"/>
</dbReference>
<keyword evidence="15" id="KW-1185">Reference proteome</keyword>
<evidence type="ECO:0000256" key="10">
    <source>
        <dbReference type="ARBA" id="ARBA00023319"/>
    </source>
</evidence>